<organism evidence="8 9">
    <name type="scientific">Actomonas aquatica</name>
    <dbReference type="NCBI Taxonomy" id="2866162"/>
    <lineage>
        <taxon>Bacteria</taxon>
        <taxon>Pseudomonadati</taxon>
        <taxon>Verrucomicrobiota</taxon>
        <taxon>Opitutia</taxon>
        <taxon>Opitutales</taxon>
        <taxon>Opitutaceae</taxon>
        <taxon>Actomonas</taxon>
    </lineage>
</organism>
<evidence type="ECO:0000313" key="9">
    <source>
        <dbReference type="Proteomes" id="UP000738431"/>
    </source>
</evidence>
<comment type="subcellular location">
    <subcellularLocation>
        <location evidence="1">Chromosome</location>
    </subcellularLocation>
</comment>
<feature type="domain" description="SET" evidence="6">
    <location>
        <begin position="6"/>
        <end position="127"/>
    </location>
</feature>
<evidence type="ECO:0000256" key="3">
    <source>
        <dbReference type="ARBA" id="ARBA00022603"/>
    </source>
</evidence>
<dbReference type="Proteomes" id="UP000738431">
    <property type="component" value="Chromosome"/>
</dbReference>
<evidence type="ECO:0000313" key="8">
    <source>
        <dbReference type="EMBL" id="WRQ90074.1"/>
    </source>
</evidence>
<dbReference type="PANTHER" id="PTHR22884">
    <property type="entry name" value="SET DOMAIN PROTEINS"/>
    <property type="match status" value="1"/>
</dbReference>
<name>A0ABZ1CEH8_9BACT</name>
<proteinExistence type="predicted"/>
<dbReference type="EMBL" id="CP139781">
    <property type="protein sequence ID" value="WRQ90074.1"/>
    <property type="molecule type" value="Genomic_DNA"/>
</dbReference>
<dbReference type="RefSeq" id="WP_221032002.1">
    <property type="nucleotide sequence ID" value="NZ_CP139781.1"/>
</dbReference>
<keyword evidence="5" id="KW-0949">S-adenosyl-L-methionine</keyword>
<keyword evidence="9" id="KW-1185">Reference proteome</keyword>
<dbReference type="InterPro" id="IPR046341">
    <property type="entry name" value="SET_dom_sf"/>
</dbReference>
<keyword evidence="2" id="KW-0158">Chromosome</keyword>
<keyword evidence="3" id="KW-0489">Methyltransferase</keyword>
<dbReference type="InterPro" id="IPR003616">
    <property type="entry name" value="Post-SET_dom"/>
</dbReference>
<evidence type="ECO:0000256" key="4">
    <source>
        <dbReference type="ARBA" id="ARBA00022679"/>
    </source>
</evidence>
<evidence type="ECO:0000259" key="7">
    <source>
        <dbReference type="PROSITE" id="PS50868"/>
    </source>
</evidence>
<evidence type="ECO:0000259" key="6">
    <source>
        <dbReference type="PROSITE" id="PS50280"/>
    </source>
</evidence>
<sequence>MVTVPDDLIEARGSVIHGRGVYARGFIAEGEVVMEYTGERIPLGEAVRREQLRQAREAAGETGDVVCDYLYILDDAWAIDGRGDGNVARLINHHCEPNCASDIWDDRVWIVASRDIEAGEELSFDYGYTFRDGLGHPCRCGAPSCVGYIVARHQRWRVRRWLRERDAAAVR</sequence>
<dbReference type="Pfam" id="PF00856">
    <property type="entry name" value="SET"/>
    <property type="match status" value="1"/>
</dbReference>
<dbReference type="PROSITE" id="PS50868">
    <property type="entry name" value="POST_SET"/>
    <property type="match status" value="1"/>
</dbReference>
<dbReference type="InterPro" id="IPR001214">
    <property type="entry name" value="SET_dom"/>
</dbReference>
<evidence type="ECO:0000256" key="1">
    <source>
        <dbReference type="ARBA" id="ARBA00004286"/>
    </source>
</evidence>
<keyword evidence="4" id="KW-0808">Transferase</keyword>
<dbReference type="Gene3D" id="2.170.270.10">
    <property type="entry name" value="SET domain"/>
    <property type="match status" value="1"/>
</dbReference>
<evidence type="ECO:0000256" key="5">
    <source>
        <dbReference type="ARBA" id="ARBA00022691"/>
    </source>
</evidence>
<gene>
    <name evidence="8" type="ORF">K1X11_011700</name>
</gene>
<dbReference type="SMART" id="SM00317">
    <property type="entry name" value="SET"/>
    <property type="match status" value="1"/>
</dbReference>
<accession>A0ABZ1CEH8</accession>
<dbReference type="PROSITE" id="PS50280">
    <property type="entry name" value="SET"/>
    <property type="match status" value="1"/>
</dbReference>
<dbReference type="InterPro" id="IPR050777">
    <property type="entry name" value="SET2_Histone-Lys_MeTrsfase"/>
</dbReference>
<protein>
    <submittedName>
        <fullName evidence="8">SET domain-containing protein-lysine N-methyltransferase</fullName>
    </submittedName>
</protein>
<feature type="domain" description="Post-SET" evidence="7">
    <location>
        <begin position="134"/>
        <end position="150"/>
    </location>
</feature>
<evidence type="ECO:0000256" key="2">
    <source>
        <dbReference type="ARBA" id="ARBA00022454"/>
    </source>
</evidence>
<dbReference type="SUPFAM" id="SSF82199">
    <property type="entry name" value="SET domain"/>
    <property type="match status" value="1"/>
</dbReference>
<reference evidence="8 9" key="1">
    <citation type="submission" date="2023-12" db="EMBL/GenBank/DDBJ databases">
        <title>Description of an unclassified Opitutus bacterium of Verrucomicrobiota.</title>
        <authorList>
            <person name="Zhang D.-F."/>
        </authorList>
    </citation>
    <scope>NUCLEOTIDE SEQUENCE [LARGE SCALE GENOMIC DNA]</scope>
    <source>
        <strain evidence="8 9">WL0086</strain>
    </source>
</reference>